<name>A0A6A4ZSD0_9STRA</name>
<evidence type="ECO:0000256" key="3">
    <source>
        <dbReference type="ARBA" id="ARBA00023002"/>
    </source>
</evidence>
<sequence length="519" mass="56717">MSDVESEDTGSDFSSEDMTMRWEKASSSDEDDDTTKTRNDKQQRVTASDVVGVDGFLHASYFDPTKYLRTRDGLTQTRTSLISAINTPSSDTPSKPATPTIVTASDIRVNQAHRLELLVLDHVLTADECATIVAQAKTMTMNSLTHSYTGTKRQGDRLLTLDQPTADLLWVRLHAPLADVLGSHGATSTPLGFGVSGQWSLAGINPAMRVNAHTSTSSFFGPHYDAQRVASGHERALFSVIVYLNENEFEAGETAFHFPKKTEVDTYGMTVDEEIAARGGLAAGYTTRQVVPKVGRAVVFSQHVLHEALHATSASDKLARYVLRTDIMVTRPPQPYKVPLSERPSYNLVLEYFRRAQQHELQGELEAAGDLYERCLAIRYRFPASDDEDGSQDTLIRTTTPLDVIPPPVLELVGLFLDGSSLQSLVLAFPAMHWLQVATTAWAKSLVEALSQDTPLPFGAPVQTDMDVLDDLSSIVASSDSIEGTALWTAMHSAVFFDANVDGCCRVAALKTFFALGHT</sequence>
<dbReference type="AlphaFoldDB" id="A0A6A4ZSD0"/>
<dbReference type="EMBL" id="VJMH01000529">
    <property type="protein sequence ID" value="KAF0715718.1"/>
    <property type="molecule type" value="Genomic_DNA"/>
</dbReference>
<feature type="domain" description="Prolyl 4-hydroxylase alpha subunit" evidence="5">
    <location>
        <begin position="115"/>
        <end position="328"/>
    </location>
</feature>
<dbReference type="GO" id="GO:0031418">
    <property type="term" value="F:L-ascorbic acid binding"/>
    <property type="evidence" value="ECO:0007669"/>
    <property type="project" value="InterPro"/>
</dbReference>
<feature type="compositionally biased region" description="Acidic residues" evidence="4">
    <location>
        <begin position="1"/>
        <end position="10"/>
    </location>
</feature>
<dbReference type="GO" id="GO:0005506">
    <property type="term" value="F:iron ion binding"/>
    <property type="evidence" value="ECO:0007669"/>
    <property type="project" value="InterPro"/>
</dbReference>
<dbReference type="Gene3D" id="2.60.120.620">
    <property type="entry name" value="q2cbj1_9rhob like domain"/>
    <property type="match status" value="1"/>
</dbReference>
<evidence type="ECO:0000313" key="6">
    <source>
        <dbReference type="EMBL" id="KAF0715718.1"/>
    </source>
</evidence>
<comment type="cofactor">
    <cofactor evidence="1">
        <name>L-ascorbate</name>
        <dbReference type="ChEBI" id="CHEBI:38290"/>
    </cofactor>
</comment>
<evidence type="ECO:0000259" key="5">
    <source>
        <dbReference type="SMART" id="SM00702"/>
    </source>
</evidence>
<evidence type="ECO:0000256" key="1">
    <source>
        <dbReference type="ARBA" id="ARBA00001961"/>
    </source>
</evidence>
<keyword evidence="3" id="KW-0560">Oxidoreductase</keyword>
<proteinExistence type="predicted"/>
<gene>
    <name evidence="6" type="ORF">As57867_003217</name>
</gene>
<protein>
    <recommendedName>
        <fullName evidence="5">Prolyl 4-hydroxylase alpha subunit domain-containing protein</fullName>
    </recommendedName>
</protein>
<organism evidence="6">
    <name type="scientific">Aphanomyces stellatus</name>
    <dbReference type="NCBI Taxonomy" id="120398"/>
    <lineage>
        <taxon>Eukaryota</taxon>
        <taxon>Sar</taxon>
        <taxon>Stramenopiles</taxon>
        <taxon>Oomycota</taxon>
        <taxon>Saprolegniomycetes</taxon>
        <taxon>Saprolegniales</taxon>
        <taxon>Verrucalvaceae</taxon>
        <taxon>Aphanomyces</taxon>
    </lineage>
</organism>
<dbReference type="Pfam" id="PF13640">
    <property type="entry name" value="2OG-FeII_Oxy_3"/>
    <property type="match status" value="1"/>
</dbReference>
<feature type="non-terminal residue" evidence="6">
    <location>
        <position position="519"/>
    </location>
</feature>
<dbReference type="OrthoDB" id="69177at2759"/>
<feature type="compositionally biased region" description="Basic and acidic residues" evidence="4">
    <location>
        <begin position="18"/>
        <end position="27"/>
    </location>
</feature>
<feature type="compositionally biased region" description="Basic and acidic residues" evidence="4">
    <location>
        <begin position="34"/>
        <end position="43"/>
    </location>
</feature>
<dbReference type="SMART" id="SM00702">
    <property type="entry name" value="P4Hc"/>
    <property type="match status" value="1"/>
</dbReference>
<accession>A0A6A4ZSD0</accession>
<evidence type="ECO:0000256" key="2">
    <source>
        <dbReference type="ARBA" id="ARBA00022964"/>
    </source>
</evidence>
<dbReference type="GO" id="GO:0051213">
    <property type="term" value="F:dioxygenase activity"/>
    <property type="evidence" value="ECO:0007669"/>
    <property type="project" value="UniProtKB-KW"/>
</dbReference>
<dbReference type="InterPro" id="IPR044862">
    <property type="entry name" value="Pro_4_hyd_alph_FE2OG_OXY"/>
</dbReference>
<comment type="caution">
    <text evidence="6">The sequence shown here is derived from an EMBL/GenBank/DDBJ whole genome shotgun (WGS) entry which is preliminary data.</text>
</comment>
<reference evidence="6" key="1">
    <citation type="submission" date="2019-06" db="EMBL/GenBank/DDBJ databases">
        <title>Genomics analysis of Aphanomyces spp. identifies a new class of oomycete effector associated with host adaptation.</title>
        <authorList>
            <person name="Gaulin E."/>
        </authorList>
    </citation>
    <scope>NUCLEOTIDE SEQUENCE</scope>
    <source>
        <strain evidence="6">CBS 578.67</strain>
    </source>
</reference>
<evidence type="ECO:0000256" key="4">
    <source>
        <dbReference type="SAM" id="MobiDB-lite"/>
    </source>
</evidence>
<feature type="region of interest" description="Disordered" evidence="4">
    <location>
        <begin position="1"/>
        <end position="46"/>
    </location>
</feature>
<dbReference type="GO" id="GO:0016705">
    <property type="term" value="F:oxidoreductase activity, acting on paired donors, with incorporation or reduction of molecular oxygen"/>
    <property type="evidence" value="ECO:0007669"/>
    <property type="project" value="InterPro"/>
</dbReference>
<keyword evidence="2" id="KW-0223">Dioxygenase</keyword>
<dbReference type="InterPro" id="IPR006620">
    <property type="entry name" value="Pro_4_hyd_alph"/>
</dbReference>